<organism evidence="2 4">
    <name type="scientific">Polarella glacialis</name>
    <name type="common">Dinoflagellate</name>
    <dbReference type="NCBI Taxonomy" id="89957"/>
    <lineage>
        <taxon>Eukaryota</taxon>
        <taxon>Sar</taxon>
        <taxon>Alveolata</taxon>
        <taxon>Dinophyceae</taxon>
        <taxon>Suessiales</taxon>
        <taxon>Suessiaceae</taxon>
        <taxon>Polarella</taxon>
    </lineage>
</organism>
<keyword evidence="4" id="KW-1185">Reference proteome</keyword>
<protein>
    <submittedName>
        <fullName evidence="2">Uncharacterized protein</fullName>
    </submittedName>
</protein>
<sequence length="221" mass="24431">APHRGLPWEICRRHFAKPRIERWENMKPIIIRPTQRPRKIGVKDEKTTSPKKMKPLTGALAAWQQCLLEPLDDGGLSLARRAQELESRRAMLERRCRAAHEVAASMSDDRSSQLAGAATDDLKACEVNLASLRERLRARKLDLRWAPPEAVPAAAVEVVKERLALAVGAESLFLETGEASEVEDRTQASPELLLAAAGSLEATDPQEPSTLPLELLNRGGR</sequence>
<feature type="non-terminal residue" evidence="2">
    <location>
        <position position="221"/>
    </location>
</feature>
<dbReference type="EMBL" id="CAJNNV010029366">
    <property type="protein sequence ID" value="CAE8628299.1"/>
    <property type="molecule type" value="Genomic_DNA"/>
</dbReference>
<evidence type="ECO:0000256" key="1">
    <source>
        <dbReference type="SAM" id="MobiDB-lite"/>
    </source>
</evidence>
<feature type="region of interest" description="Disordered" evidence="1">
    <location>
        <begin position="199"/>
        <end position="221"/>
    </location>
</feature>
<proteinExistence type="predicted"/>
<gene>
    <name evidence="2" type="ORF">PGLA1383_LOCUS44960</name>
    <name evidence="3" type="ORF">PGLA2088_LOCUS5282</name>
</gene>
<evidence type="ECO:0000313" key="3">
    <source>
        <dbReference type="EMBL" id="CAE8646975.1"/>
    </source>
</evidence>
<dbReference type="AlphaFoldDB" id="A0A813GT20"/>
<dbReference type="EMBL" id="CAJNNW010004987">
    <property type="protein sequence ID" value="CAE8646975.1"/>
    <property type="molecule type" value="Genomic_DNA"/>
</dbReference>
<evidence type="ECO:0000313" key="4">
    <source>
        <dbReference type="Proteomes" id="UP000654075"/>
    </source>
</evidence>
<dbReference type="Proteomes" id="UP000654075">
    <property type="component" value="Unassembled WGS sequence"/>
</dbReference>
<accession>A0A813GT20</accession>
<reference evidence="2" key="1">
    <citation type="submission" date="2021-02" db="EMBL/GenBank/DDBJ databases">
        <authorList>
            <person name="Dougan E. K."/>
            <person name="Rhodes N."/>
            <person name="Thang M."/>
            <person name="Chan C."/>
        </authorList>
    </citation>
    <scope>NUCLEOTIDE SEQUENCE</scope>
</reference>
<dbReference type="Proteomes" id="UP000626109">
    <property type="component" value="Unassembled WGS sequence"/>
</dbReference>
<name>A0A813GT20_POLGL</name>
<evidence type="ECO:0000313" key="2">
    <source>
        <dbReference type="EMBL" id="CAE8628299.1"/>
    </source>
</evidence>
<comment type="caution">
    <text evidence="2">The sequence shown here is derived from an EMBL/GenBank/DDBJ whole genome shotgun (WGS) entry which is preliminary data.</text>
</comment>